<dbReference type="AlphaFoldDB" id="A0A074LMN3"/>
<reference evidence="1 2" key="1">
    <citation type="journal article" date="2013" name="Int. J. Syst. Evol. Microbiol.">
        <title>Tumebacillus flagellatus sp. nov., an alpha-amylase/pullulanase-producing bacterium isolated from cassava wastewater.</title>
        <authorList>
            <person name="Wang Q."/>
            <person name="Xie N."/>
            <person name="Qin Y."/>
            <person name="Shen N."/>
            <person name="Zhu J."/>
            <person name="Mi H."/>
            <person name="Huang R."/>
        </authorList>
    </citation>
    <scope>NUCLEOTIDE SEQUENCE [LARGE SCALE GENOMIC DNA]</scope>
    <source>
        <strain evidence="1 2">GST4</strain>
    </source>
</reference>
<dbReference type="EMBL" id="JMIR01000032">
    <property type="protein sequence ID" value="KEO81780.1"/>
    <property type="molecule type" value="Genomic_DNA"/>
</dbReference>
<name>A0A074LMN3_9BACL</name>
<accession>A0A074LMN3</accession>
<dbReference type="eggNOG" id="COG1920">
    <property type="taxonomic scope" value="Bacteria"/>
</dbReference>
<comment type="caution">
    <text evidence="1">The sequence shown here is derived from an EMBL/GenBank/DDBJ whole genome shotgun (WGS) entry which is preliminary data.</text>
</comment>
<organism evidence="1 2">
    <name type="scientific">Tumebacillus flagellatus</name>
    <dbReference type="NCBI Taxonomy" id="1157490"/>
    <lineage>
        <taxon>Bacteria</taxon>
        <taxon>Bacillati</taxon>
        <taxon>Bacillota</taxon>
        <taxon>Bacilli</taxon>
        <taxon>Bacillales</taxon>
        <taxon>Alicyclobacillaceae</taxon>
        <taxon>Tumebacillus</taxon>
    </lineage>
</organism>
<proteinExistence type="predicted"/>
<sequence>MALDLVEQFRCDARVTCVVCTDDAGVANEARALGAEVWWTGESGEKSNGLAETQNGAAGMQDGTVEPDSFGNPRVDAGRGQRFDWLRTLQEVVRAFAADPDESVVVAGGCGAPFLTREGVREMAERQRDGVWQNNRMSPDIVWVKPASAVLQVRECLTDNHFGFALEEQAGLPVQFFPGEMGLFYDVDTPFDALLAAKHPAAGERLRAAAGKLPQGVALEEMLAVLARTDYPDIALLGRVHPLEAEAFGQALGLRMRVFSEERGMKALGREEKGLVRSLTAALVETIGVEAFFSELAGMASGVLWDTRVLFAHLKLQLSEQERFAADLGLVEEVHDPFLRSFTEAAVRAPIPVLTGGQALVSGALRLLREATKR</sequence>
<protein>
    <submittedName>
        <fullName evidence="1">Uncharacterized protein</fullName>
    </submittedName>
</protein>
<dbReference type="Proteomes" id="UP000027931">
    <property type="component" value="Unassembled WGS sequence"/>
</dbReference>
<gene>
    <name evidence="1" type="ORF">EL26_19380</name>
</gene>
<keyword evidence="2" id="KW-1185">Reference proteome</keyword>
<evidence type="ECO:0000313" key="1">
    <source>
        <dbReference type="EMBL" id="KEO81780.1"/>
    </source>
</evidence>
<evidence type="ECO:0000313" key="2">
    <source>
        <dbReference type="Proteomes" id="UP000027931"/>
    </source>
</evidence>
<dbReference type="STRING" id="1157490.EL26_19380"/>